<keyword evidence="3" id="KW-1185">Reference proteome</keyword>
<evidence type="ECO:0000313" key="2">
    <source>
        <dbReference type="EMBL" id="BBI51202.1"/>
    </source>
</evidence>
<gene>
    <name evidence="2" type="ORF">HORIV_36230</name>
</gene>
<feature type="domain" description="Ribbon-helix-helix protein CopG" evidence="1">
    <location>
        <begin position="24"/>
        <end position="63"/>
    </location>
</feature>
<dbReference type="Proteomes" id="UP000289555">
    <property type="component" value="Chromosome"/>
</dbReference>
<dbReference type="Gene3D" id="1.10.1220.10">
    <property type="entry name" value="Met repressor-like"/>
    <property type="match status" value="1"/>
</dbReference>
<dbReference type="InterPro" id="IPR013321">
    <property type="entry name" value="Arc_rbn_hlx_hlx"/>
</dbReference>
<organism evidence="2 3">
    <name type="scientific">Vreelandella olivaria</name>
    <dbReference type="NCBI Taxonomy" id="390919"/>
    <lineage>
        <taxon>Bacteria</taxon>
        <taxon>Pseudomonadati</taxon>
        <taxon>Pseudomonadota</taxon>
        <taxon>Gammaproteobacteria</taxon>
        <taxon>Oceanospirillales</taxon>
        <taxon>Halomonadaceae</taxon>
        <taxon>Vreelandella</taxon>
    </lineage>
</organism>
<reference evidence="3" key="1">
    <citation type="journal article" date="2019" name="Microbiol. Resour. Announc.">
        <title>Complete Genome Sequence of Halomonas olivaria, a Moderately Halophilic Bacterium Isolated from Olive Processing Effluents, Obtained by Nanopore Sequencing.</title>
        <authorList>
            <person name="Nagata S."/>
            <person name="Ii K.M."/>
            <person name="Tsukimi T."/>
            <person name="Miura M.C."/>
            <person name="Galipon J."/>
            <person name="Arakawa K."/>
        </authorList>
    </citation>
    <scope>NUCLEOTIDE SEQUENCE [LARGE SCALE GENOMIC DNA]</scope>
    <source>
        <strain evidence="3">TYRC17</strain>
    </source>
</reference>
<evidence type="ECO:0000259" key="1">
    <source>
        <dbReference type="Pfam" id="PF01402"/>
    </source>
</evidence>
<dbReference type="InterPro" id="IPR010985">
    <property type="entry name" value="Ribbon_hlx_hlx"/>
</dbReference>
<dbReference type="Pfam" id="PF01402">
    <property type="entry name" value="RHH_1"/>
    <property type="match status" value="1"/>
</dbReference>
<accession>A0ABM7GKM9</accession>
<dbReference type="InterPro" id="IPR002145">
    <property type="entry name" value="CopG"/>
</dbReference>
<proteinExistence type="predicted"/>
<name>A0ABM7GKM9_9GAMM</name>
<dbReference type="EMBL" id="AP019416">
    <property type="protein sequence ID" value="BBI51202.1"/>
    <property type="molecule type" value="Genomic_DNA"/>
</dbReference>
<protein>
    <recommendedName>
        <fullName evidence="1">Ribbon-helix-helix protein CopG domain-containing protein</fullName>
    </recommendedName>
</protein>
<dbReference type="CDD" id="cd22233">
    <property type="entry name" value="RHH_CopAso-like"/>
    <property type="match status" value="1"/>
</dbReference>
<dbReference type="SUPFAM" id="SSF47598">
    <property type="entry name" value="Ribbon-helix-helix"/>
    <property type="match status" value="1"/>
</dbReference>
<sequence length="112" mass="13209">MWLTRGWGIVFMGNTFEYRGGNMATSVKLDDELKSRIQHLAEARHRSSHWIMREAIRDYVEREEKRETFKQDALGAWEAYQENGLHLTLEEADAWLEKLEAGEDMELPKCHI</sequence>
<evidence type="ECO:0000313" key="3">
    <source>
        <dbReference type="Proteomes" id="UP000289555"/>
    </source>
</evidence>